<name>A0A9P6YJS2_RHIOR</name>
<evidence type="ECO:0000313" key="1">
    <source>
        <dbReference type="EMBL" id="KAG1550394.1"/>
    </source>
</evidence>
<evidence type="ECO:0000313" key="2">
    <source>
        <dbReference type="Proteomes" id="UP000717996"/>
    </source>
</evidence>
<comment type="caution">
    <text evidence="1">The sequence shown here is derived from an EMBL/GenBank/DDBJ whole genome shotgun (WGS) entry which is preliminary data.</text>
</comment>
<dbReference type="EMBL" id="JAANIT010000214">
    <property type="protein sequence ID" value="KAG1550394.1"/>
    <property type="molecule type" value="Genomic_DNA"/>
</dbReference>
<sequence length="283" mass="32099">MSLKRQRGQENAQIACTYTKSGVEAATSLSQEMIGLKSLNLDDEGVTMVMDEPVLAELKQRTNLKAYSLTKATTSLLELITRNNMSISALRNAIKSNRLPSDEPFDNVLHADVSFIEAVGLHFINLALSSRNPLHFQTLERTTAVQTIEIETFLTGKTKWDGVGFCPTMDKKIGVVLVEFSGGILWNKTKKKVDKDTKKIEKGVIDFIEYTSMNTGHFIRCHGLELHFEVIFLIDESYIKRTWAVLKFPTSPMEFKNFFNKMPKIFEWKQSLIDSTTQLSSKF</sequence>
<reference evidence="1" key="1">
    <citation type="journal article" date="2020" name="Microb. Genom.">
        <title>Genetic diversity of clinical and environmental Mucorales isolates obtained from an investigation of mucormycosis cases among solid organ transplant recipients.</title>
        <authorList>
            <person name="Nguyen M.H."/>
            <person name="Kaul D."/>
            <person name="Muto C."/>
            <person name="Cheng S.J."/>
            <person name="Richter R.A."/>
            <person name="Bruno V.M."/>
            <person name="Liu G."/>
            <person name="Beyhan S."/>
            <person name="Sundermann A.J."/>
            <person name="Mounaud S."/>
            <person name="Pasculle A.W."/>
            <person name="Nierman W.C."/>
            <person name="Driscoll E."/>
            <person name="Cumbie R."/>
            <person name="Clancy C.J."/>
            <person name="Dupont C.L."/>
        </authorList>
    </citation>
    <scope>NUCLEOTIDE SEQUENCE</scope>
    <source>
        <strain evidence="1">GL16</strain>
    </source>
</reference>
<proteinExistence type="predicted"/>
<dbReference type="Proteomes" id="UP000717996">
    <property type="component" value="Unassembled WGS sequence"/>
</dbReference>
<gene>
    <name evidence="1" type="ORF">G6F51_002479</name>
</gene>
<accession>A0A9P6YJS2</accession>
<dbReference type="AlphaFoldDB" id="A0A9P6YJS2"/>
<protein>
    <submittedName>
        <fullName evidence="1">Uncharacterized protein</fullName>
    </submittedName>
</protein>
<organism evidence="1 2">
    <name type="scientific">Rhizopus oryzae</name>
    <name type="common">Mucormycosis agent</name>
    <name type="synonym">Rhizopus arrhizus var. delemar</name>
    <dbReference type="NCBI Taxonomy" id="64495"/>
    <lineage>
        <taxon>Eukaryota</taxon>
        <taxon>Fungi</taxon>
        <taxon>Fungi incertae sedis</taxon>
        <taxon>Mucoromycota</taxon>
        <taxon>Mucoromycotina</taxon>
        <taxon>Mucoromycetes</taxon>
        <taxon>Mucorales</taxon>
        <taxon>Mucorineae</taxon>
        <taxon>Rhizopodaceae</taxon>
        <taxon>Rhizopus</taxon>
    </lineage>
</organism>